<reference evidence="3" key="1">
    <citation type="submission" date="2013-10" db="EMBL/GenBank/DDBJ databases">
        <title>Genome sequencing of Onchocerca volvulus.</title>
        <authorList>
            <person name="Cotton J."/>
            <person name="Tsai J."/>
            <person name="Stanley E."/>
            <person name="Tracey A."/>
            <person name="Holroyd N."/>
            <person name="Lustigman S."/>
            <person name="Berriman M."/>
        </authorList>
    </citation>
    <scope>NUCLEOTIDE SEQUENCE</scope>
</reference>
<dbReference type="EnsemblMetazoa" id="OVOC12965.1">
    <property type="protein sequence ID" value="OVOC12965.1"/>
    <property type="gene ID" value="WBGene00249774"/>
</dbReference>
<evidence type="ECO:0000313" key="2">
    <source>
        <dbReference type="EnsemblMetazoa" id="OVOC12965.1"/>
    </source>
</evidence>
<feature type="compositionally biased region" description="Low complexity" evidence="1">
    <location>
        <begin position="15"/>
        <end position="24"/>
    </location>
</feature>
<dbReference type="AlphaFoldDB" id="A0A8R1TNJ5"/>
<evidence type="ECO:0000313" key="3">
    <source>
        <dbReference type="Proteomes" id="UP000024404"/>
    </source>
</evidence>
<dbReference type="Proteomes" id="UP000024404">
    <property type="component" value="Unassembled WGS sequence"/>
</dbReference>
<dbReference type="InterPro" id="IPR029070">
    <property type="entry name" value="Chitinase_insertion_sf"/>
</dbReference>
<organism evidence="2 3">
    <name type="scientific">Onchocerca volvulus</name>
    <dbReference type="NCBI Taxonomy" id="6282"/>
    <lineage>
        <taxon>Eukaryota</taxon>
        <taxon>Metazoa</taxon>
        <taxon>Ecdysozoa</taxon>
        <taxon>Nematoda</taxon>
        <taxon>Chromadorea</taxon>
        <taxon>Rhabditida</taxon>
        <taxon>Spirurina</taxon>
        <taxon>Spiruromorpha</taxon>
        <taxon>Filarioidea</taxon>
        <taxon>Onchocercidae</taxon>
        <taxon>Onchocerca</taxon>
    </lineage>
</organism>
<protein>
    <submittedName>
        <fullName evidence="2">Uncharacterized protein</fullName>
    </submittedName>
</protein>
<dbReference type="Gene3D" id="3.20.20.80">
    <property type="entry name" value="Glycosidases"/>
    <property type="match status" value="1"/>
</dbReference>
<reference evidence="2" key="2">
    <citation type="submission" date="2022-06" db="UniProtKB">
        <authorList>
            <consortium name="EnsemblMetazoa"/>
        </authorList>
    </citation>
    <scope>IDENTIFICATION</scope>
</reference>
<dbReference type="SUPFAM" id="SSF54556">
    <property type="entry name" value="Chitinase insertion domain"/>
    <property type="match status" value="1"/>
</dbReference>
<proteinExistence type="predicted"/>
<dbReference type="Gene3D" id="3.10.50.10">
    <property type="match status" value="1"/>
</dbReference>
<keyword evidence="3" id="KW-1185">Reference proteome</keyword>
<accession>A0A8R1TNJ5</accession>
<evidence type="ECO:0000256" key="1">
    <source>
        <dbReference type="SAM" id="MobiDB-lite"/>
    </source>
</evidence>
<dbReference type="EMBL" id="CMVM020001071">
    <property type="status" value="NOT_ANNOTATED_CDS"/>
    <property type="molecule type" value="Genomic_DNA"/>
</dbReference>
<feature type="region of interest" description="Disordered" evidence="1">
    <location>
        <begin position="1"/>
        <end position="25"/>
    </location>
</feature>
<name>A0A8R1TNJ5_ONCVO</name>
<sequence>MRDSSKTTIGAEGISPSSPSTTSPAGDTVAYWEICKYLKEGGKETIDEQGVGAIMVKGNQWYGYDNEETIKIKMRWKVMVVPSYGLLISMTSKVRVVAYPLLSAINYELEGESTVSTKSSETTTATSENDEIKTTTNAVDPTRKPSLYLQIKKSHL</sequence>